<dbReference type="Proteomes" id="UP000275408">
    <property type="component" value="Unassembled WGS sequence"/>
</dbReference>
<dbReference type="PROSITE" id="PS50022">
    <property type="entry name" value="FA58C_3"/>
    <property type="match status" value="1"/>
</dbReference>
<dbReference type="InterPro" id="IPR000421">
    <property type="entry name" value="FA58C"/>
</dbReference>
<dbReference type="Pfam" id="PF00754">
    <property type="entry name" value="F5_F8_type_C"/>
    <property type="match status" value="1"/>
</dbReference>
<dbReference type="OrthoDB" id="10028859at2759"/>
<organism evidence="4 5">
    <name type="scientific">Pocillopora damicornis</name>
    <name type="common">Cauliflower coral</name>
    <name type="synonym">Millepora damicornis</name>
    <dbReference type="NCBI Taxonomy" id="46731"/>
    <lineage>
        <taxon>Eukaryota</taxon>
        <taxon>Metazoa</taxon>
        <taxon>Cnidaria</taxon>
        <taxon>Anthozoa</taxon>
        <taxon>Hexacorallia</taxon>
        <taxon>Scleractinia</taxon>
        <taxon>Astrocoeniina</taxon>
        <taxon>Pocilloporidae</taxon>
        <taxon>Pocillopora</taxon>
    </lineage>
</organism>
<evidence type="ECO:0000313" key="5">
    <source>
        <dbReference type="Proteomes" id="UP000275408"/>
    </source>
</evidence>
<feature type="signal peptide" evidence="2">
    <location>
        <begin position="1"/>
        <end position="18"/>
    </location>
</feature>
<feature type="region of interest" description="Disordered" evidence="1">
    <location>
        <begin position="342"/>
        <end position="411"/>
    </location>
</feature>
<reference evidence="4 5" key="1">
    <citation type="journal article" date="2018" name="Sci. Rep.">
        <title>Comparative analysis of the Pocillopora damicornis genome highlights role of immune system in coral evolution.</title>
        <authorList>
            <person name="Cunning R."/>
            <person name="Bay R.A."/>
            <person name="Gillette P."/>
            <person name="Baker A.C."/>
            <person name="Traylor-Knowles N."/>
        </authorList>
    </citation>
    <scope>NUCLEOTIDE SEQUENCE [LARGE SCALE GENOMIC DNA]</scope>
    <source>
        <strain evidence="4">RSMAS</strain>
        <tissue evidence="4">Whole animal</tissue>
    </source>
</reference>
<dbReference type="SMART" id="SM00231">
    <property type="entry name" value="FA58C"/>
    <property type="match status" value="1"/>
</dbReference>
<accession>A0A3M6T9R1</accession>
<feature type="non-terminal residue" evidence="4">
    <location>
        <position position="623"/>
    </location>
</feature>
<gene>
    <name evidence="4" type="ORF">pdam_00003073</name>
</gene>
<dbReference type="Gene3D" id="2.60.120.260">
    <property type="entry name" value="Galactose-binding domain-like"/>
    <property type="match status" value="1"/>
</dbReference>
<dbReference type="PANTHER" id="PTHR24543:SF325">
    <property type="entry name" value="F5_8 TYPE C DOMAIN-CONTAINING PROTEIN"/>
    <property type="match status" value="1"/>
</dbReference>
<dbReference type="FunFam" id="2.60.120.260:FF:000016">
    <property type="entry name" value="Contactin-associated protein-like 4 isoform 1"/>
    <property type="match status" value="1"/>
</dbReference>
<dbReference type="CDD" id="cd00057">
    <property type="entry name" value="FA58C"/>
    <property type="match status" value="1"/>
</dbReference>
<name>A0A3M6T9R1_POCDA</name>
<keyword evidence="5" id="KW-1185">Reference proteome</keyword>
<dbReference type="InterPro" id="IPR008979">
    <property type="entry name" value="Galactose-bd-like_sf"/>
</dbReference>
<sequence length="623" mass="68492">MQRLLVFVSLTALDLVYGKGRVDDGCVTLTDGDKSFNGEIEYVPMKWFETPSVVSLSPACTGETALGLESGLVTFQQMTASSTFKKNHGPSNGRLNHAAADGKTGAWSAGANDTNQWLQVDFGRNARITKLATQGRQDYDQWVKTFTLSYTLDGNPSFQIYQENGAEKVFNANKDRDTIVNHVLIQPIIARSVQINPKSWNGHISMRAEFYGCILSDRYQVLGRVVHMDFVKEQLKTKKKVNFGDSQEQTNGIELAVMADTIYVKGDIKMRGTKKLTMFSRKLSFLKGSKLDLRAPDLLQTFDKLEPGADGKDGNHGVNGTIVEISAHTVLGYINIITNGGNGNKGQNGADGRKGADSMAKELDKTQSDCNAHTKRNDKGKVTGCTENIKGTPGAKGGNGGDGGYSGKSGNGGNAGRQTIYITRLLGNIELKTCRGTGGQAAKNGVGGEAPVSAGSTGQVADTFLQKLNLDRSQKDKYPVVLMKVMTRYAEDLVWLNNTRNAQAVFEFIADLATGRDDDLEKFAKRRLGFLNKKGFDRFGNNKLFAPLMKWETFKEQLVRIKDNAQSYENAYNEIRASIERQEGIKQVLQALPLPAKIQVHKEKERLVEARRIALSEKRAYVQ</sequence>
<evidence type="ECO:0000313" key="4">
    <source>
        <dbReference type="EMBL" id="RMX38125.1"/>
    </source>
</evidence>
<comment type="caution">
    <text evidence="4">The sequence shown here is derived from an EMBL/GenBank/DDBJ whole genome shotgun (WGS) entry which is preliminary data.</text>
</comment>
<feature type="chain" id="PRO_5018145762" description="F5/8 type C domain-containing protein" evidence="2">
    <location>
        <begin position="19"/>
        <end position="623"/>
    </location>
</feature>
<keyword evidence="2" id="KW-0732">Signal</keyword>
<evidence type="ECO:0000256" key="2">
    <source>
        <dbReference type="SAM" id="SignalP"/>
    </source>
</evidence>
<feature type="compositionally biased region" description="Basic and acidic residues" evidence="1">
    <location>
        <begin position="351"/>
        <end position="367"/>
    </location>
</feature>
<evidence type="ECO:0000256" key="1">
    <source>
        <dbReference type="SAM" id="MobiDB-lite"/>
    </source>
</evidence>
<dbReference type="AlphaFoldDB" id="A0A3M6T9R1"/>
<proteinExistence type="predicted"/>
<protein>
    <recommendedName>
        <fullName evidence="3">F5/8 type C domain-containing protein</fullName>
    </recommendedName>
</protein>
<feature type="domain" description="F5/8 type C" evidence="3">
    <location>
        <begin position="60"/>
        <end position="213"/>
    </location>
</feature>
<feature type="compositionally biased region" description="Gly residues" evidence="1">
    <location>
        <begin position="394"/>
        <end position="411"/>
    </location>
</feature>
<evidence type="ECO:0000259" key="3">
    <source>
        <dbReference type="PROSITE" id="PS50022"/>
    </source>
</evidence>
<dbReference type="SUPFAM" id="SSF49785">
    <property type="entry name" value="Galactose-binding domain-like"/>
    <property type="match status" value="1"/>
</dbReference>
<dbReference type="PANTHER" id="PTHR24543">
    <property type="entry name" value="MULTICOPPER OXIDASE-RELATED"/>
    <property type="match status" value="1"/>
</dbReference>
<dbReference type="EMBL" id="RCHS01004051">
    <property type="protein sequence ID" value="RMX38125.1"/>
    <property type="molecule type" value="Genomic_DNA"/>
</dbReference>